<sequence length="302" mass="33766">MKTSFLLLLVAATLLSCEATGKKAHQLVIQCMYPHALPCTNRMGCILEEERCDGIAQCIDGSDEDNCLAHEVSHGFVYGFLQSFNPHNPHWIGLDDRAIEGQYVYADGTALGKFNHWDTSQPDDEDRDQDCVQMQGYYWNDKSCCEEKHYICQAPPAQQITCFCHNHSNQCTMDGACADCQHNTMGAHCELCQPGYAGAATQGTPHDCLPIQTYKVMQVQMQPAFQDLYTEARQKATEMCADQLNLMYEVNNQPADLVYTLSCPERADDCPPPDTVPFLTKVCLCCAQHNVLDDCIFCTSFP</sequence>
<feature type="signal peptide" evidence="9">
    <location>
        <begin position="1"/>
        <end position="19"/>
    </location>
</feature>
<dbReference type="InterPro" id="IPR016187">
    <property type="entry name" value="CTDL_fold"/>
</dbReference>
<dbReference type="InterPro" id="IPR002172">
    <property type="entry name" value="LDrepeatLR_classA_rpt"/>
</dbReference>
<evidence type="ECO:0000256" key="6">
    <source>
        <dbReference type="ARBA" id="ARBA00023292"/>
    </source>
</evidence>
<keyword evidence="5" id="KW-0325">Glycoprotein</keyword>
<evidence type="ECO:0000256" key="3">
    <source>
        <dbReference type="ARBA" id="ARBA00022737"/>
    </source>
</evidence>
<dbReference type="eggNOG" id="KOG1836">
    <property type="taxonomic scope" value="Eukaryota"/>
</dbReference>
<evidence type="ECO:0000256" key="9">
    <source>
        <dbReference type="SAM" id="SignalP"/>
    </source>
</evidence>
<dbReference type="PANTHER" id="PTHR22799">
    <property type="entry name" value="TETRANECTIN-RELATED"/>
    <property type="match status" value="1"/>
</dbReference>
<keyword evidence="1 9" id="KW-0732">Signal</keyword>
<comment type="caution">
    <text evidence="8">Lacks conserved residue(s) required for the propagation of feature annotation.</text>
</comment>
<keyword evidence="6 8" id="KW-0424">Laminin EGF-like domain</keyword>
<dbReference type="InterPro" id="IPR002049">
    <property type="entry name" value="LE_dom"/>
</dbReference>
<dbReference type="GO" id="GO:0030246">
    <property type="term" value="F:carbohydrate binding"/>
    <property type="evidence" value="ECO:0007669"/>
    <property type="project" value="UniProtKB-KW"/>
</dbReference>
<keyword evidence="3" id="KW-0677">Repeat</keyword>
<dbReference type="InterPro" id="IPR016186">
    <property type="entry name" value="C-type_lectin-like/link_sf"/>
</dbReference>
<keyword evidence="2" id="KW-0430">Lectin</keyword>
<evidence type="ECO:0008006" key="13">
    <source>
        <dbReference type="Google" id="ProtNLM"/>
    </source>
</evidence>
<dbReference type="InterPro" id="IPR056863">
    <property type="entry name" value="LMN_ATRN_NET-like_EGF"/>
</dbReference>
<reference evidence="12" key="1">
    <citation type="journal article" date="2008" name="Nature">
        <title>The amphioxus genome and the evolution of the chordate karyotype.</title>
        <authorList>
            <consortium name="US DOE Joint Genome Institute (JGI-PGF)"/>
            <person name="Putnam N.H."/>
            <person name="Butts T."/>
            <person name="Ferrier D.E.K."/>
            <person name="Furlong R.F."/>
            <person name="Hellsten U."/>
            <person name="Kawashima T."/>
            <person name="Robinson-Rechavi M."/>
            <person name="Shoguchi E."/>
            <person name="Terry A."/>
            <person name="Yu J.-K."/>
            <person name="Benito-Gutierrez E.L."/>
            <person name="Dubchak I."/>
            <person name="Garcia-Fernandez J."/>
            <person name="Gibson-Brown J.J."/>
            <person name="Grigoriev I.V."/>
            <person name="Horton A.C."/>
            <person name="de Jong P.J."/>
            <person name="Jurka J."/>
            <person name="Kapitonov V.V."/>
            <person name="Kohara Y."/>
            <person name="Kuroki Y."/>
            <person name="Lindquist E."/>
            <person name="Lucas S."/>
            <person name="Osoegawa K."/>
            <person name="Pennacchio L.A."/>
            <person name="Salamov A.A."/>
            <person name="Satou Y."/>
            <person name="Sauka-Spengler T."/>
            <person name="Schmutz J."/>
            <person name="Shin-I T."/>
            <person name="Toyoda A."/>
            <person name="Bronner-Fraser M."/>
            <person name="Fujiyama A."/>
            <person name="Holland L.Z."/>
            <person name="Holland P.W.H."/>
            <person name="Satoh N."/>
            <person name="Rokhsar D.S."/>
        </authorList>
    </citation>
    <scope>NUCLEOTIDE SEQUENCE [LARGE SCALE GENOMIC DNA]</scope>
    <source>
        <strain evidence="12">S238N-H82</strain>
        <tissue evidence="12">Testes</tissue>
    </source>
</reference>
<dbReference type="InterPro" id="IPR001304">
    <property type="entry name" value="C-type_lectin-like"/>
</dbReference>
<dbReference type="Pfam" id="PF24973">
    <property type="entry name" value="EGF_LMN_ATRN"/>
    <property type="match status" value="1"/>
</dbReference>
<dbReference type="InterPro" id="IPR051663">
    <property type="entry name" value="CLec_Tetranectin-domain"/>
</dbReference>
<dbReference type="Pfam" id="PF00059">
    <property type="entry name" value="Lectin_C"/>
    <property type="match status" value="1"/>
</dbReference>
<evidence type="ECO:0000256" key="1">
    <source>
        <dbReference type="ARBA" id="ARBA00022729"/>
    </source>
</evidence>
<feature type="domain" description="Laminin EGF-like" evidence="10">
    <location>
        <begin position="162"/>
        <end position="210"/>
    </location>
</feature>
<evidence type="ECO:0000313" key="12">
    <source>
        <dbReference type="EMBL" id="EEN48681.1"/>
    </source>
</evidence>
<dbReference type="Gene3D" id="3.10.100.10">
    <property type="entry name" value="Mannose-Binding Protein A, subunit A"/>
    <property type="match status" value="1"/>
</dbReference>
<dbReference type="SMART" id="SM00180">
    <property type="entry name" value="EGF_Lam"/>
    <property type="match status" value="1"/>
</dbReference>
<dbReference type="PROSITE" id="PS50068">
    <property type="entry name" value="LDLRA_2"/>
    <property type="match status" value="1"/>
</dbReference>
<dbReference type="GO" id="GO:0005604">
    <property type="term" value="C:basement membrane"/>
    <property type="evidence" value="ECO:0007669"/>
    <property type="project" value="UniProtKB-ARBA"/>
</dbReference>
<feature type="chain" id="PRO_5002934719" description="C-type lectin domain-containing protein" evidence="9">
    <location>
        <begin position="20"/>
        <end position="302"/>
    </location>
</feature>
<evidence type="ECO:0000256" key="2">
    <source>
        <dbReference type="ARBA" id="ARBA00022734"/>
    </source>
</evidence>
<gene>
    <name evidence="12" type="ORF">BRAFLDRAFT_67104</name>
</gene>
<dbReference type="AlphaFoldDB" id="C3ZFC7"/>
<evidence type="ECO:0000259" key="10">
    <source>
        <dbReference type="PROSITE" id="PS50027"/>
    </source>
</evidence>
<dbReference type="SUPFAM" id="SSF57424">
    <property type="entry name" value="LDL receptor-like module"/>
    <property type="match status" value="1"/>
</dbReference>
<dbReference type="CDD" id="cd00112">
    <property type="entry name" value="LDLa"/>
    <property type="match status" value="1"/>
</dbReference>
<dbReference type="InterPro" id="IPR036055">
    <property type="entry name" value="LDL_receptor-like_sf"/>
</dbReference>
<name>C3ZFC7_BRAFL</name>
<dbReference type="PROSITE" id="PS01248">
    <property type="entry name" value="EGF_LAM_1"/>
    <property type="match status" value="1"/>
</dbReference>
<dbReference type="EMBL" id="GG666613">
    <property type="protein sequence ID" value="EEN48681.1"/>
    <property type="molecule type" value="Genomic_DNA"/>
</dbReference>
<dbReference type="PROSITE" id="PS50041">
    <property type="entry name" value="C_TYPE_LECTIN_2"/>
    <property type="match status" value="1"/>
</dbReference>
<organism>
    <name type="scientific">Branchiostoma floridae</name>
    <name type="common">Florida lancelet</name>
    <name type="synonym">Amphioxus</name>
    <dbReference type="NCBI Taxonomy" id="7739"/>
    <lineage>
        <taxon>Eukaryota</taxon>
        <taxon>Metazoa</taxon>
        <taxon>Chordata</taxon>
        <taxon>Cephalochordata</taxon>
        <taxon>Leptocardii</taxon>
        <taxon>Amphioxiformes</taxon>
        <taxon>Branchiostomatidae</taxon>
        <taxon>Branchiostoma</taxon>
    </lineage>
</organism>
<dbReference type="Gene3D" id="4.10.400.10">
    <property type="entry name" value="Low-density Lipoprotein Receptor"/>
    <property type="match status" value="1"/>
</dbReference>
<dbReference type="CDD" id="cd00055">
    <property type="entry name" value="EGF_Lam"/>
    <property type="match status" value="1"/>
</dbReference>
<evidence type="ECO:0000256" key="7">
    <source>
        <dbReference type="PROSITE-ProRule" id="PRU00124"/>
    </source>
</evidence>
<dbReference type="SUPFAM" id="SSF56436">
    <property type="entry name" value="C-type lectin-like"/>
    <property type="match status" value="1"/>
</dbReference>
<dbReference type="PANTHER" id="PTHR22799:SF6">
    <property type="entry name" value="C-TYPE LECTIN DOMAIN FAMILY 4 MEMBER M-LIKE"/>
    <property type="match status" value="1"/>
</dbReference>
<dbReference type="FunFam" id="2.10.25.10:FF:000188">
    <property type="entry name" value="Laminin subunit gamma 2"/>
    <property type="match status" value="1"/>
</dbReference>
<feature type="domain" description="C-type lectin" evidence="11">
    <location>
        <begin position="58"/>
        <end position="153"/>
    </location>
</feature>
<accession>C3ZFC7</accession>
<keyword evidence="4 8" id="KW-1015">Disulfide bond</keyword>
<dbReference type="InterPro" id="IPR018378">
    <property type="entry name" value="C-type_lectin_CS"/>
</dbReference>
<feature type="disulfide bond" evidence="8">
    <location>
        <begin position="180"/>
        <end position="189"/>
    </location>
</feature>
<evidence type="ECO:0000259" key="11">
    <source>
        <dbReference type="PROSITE" id="PS50041"/>
    </source>
</evidence>
<evidence type="ECO:0000256" key="5">
    <source>
        <dbReference type="ARBA" id="ARBA00023180"/>
    </source>
</evidence>
<dbReference type="InParanoid" id="C3ZFC7"/>
<dbReference type="Pfam" id="PF00057">
    <property type="entry name" value="Ldl_recept_a"/>
    <property type="match status" value="1"/>
</dbReference>
<dbReference type="InterPro" id="IPR023415">
    <property type="entry name" value="LDLR_class-A_CS"/>
</dbReference>
<dbReference type="PROSITE" id="PS00615">
    <property type="entry name" value="C_TYPE_LECTIN_1"/>
    <property type="match status" value="1"/>
</dbReference>
<feature type="disulfide bond" evidence="7">
    <location>
        <begin position="52"/>
        <end position="67"/>
    </location>
</feature>
<dbReference type="SMART" id="SM00192">
    <property type="entry name" value="LDLa"/>
    <property type="match status" value="1"/>
</dbReference>
<protein>
    <recommendedName>
        <fullName evidence="13">C-type lectin domain-containing protein</fullName>
    </recommendedName>
</protein>
<dbReference type="SUPFAM" id="SSF57196">
    <property type="entry name" value="EGF/Laminin"/>
    <property type="match status" value="1"/>
</dbReference>
<dbReference type="PROSITE" id="PS01209">
    <property type="entry name" value="LDLRA_1"/>
    <property type="match status" value="1"/>
</dbReference>
<evidence type="ECO:0000256" key="8">
    <source>
        <dbReference type="PROSITE-ProRule" id="PRU00460"/>
    </source>
</evidence>
<dbReference type="PROSITE" id="PS51257">
    <property type="entry name" value="PROKAR_LIPOPROTEIN"/>
    <property type="match status" value="1"/>
</dbReference>
<dbReference type="Gene3D" id="2.10.25.10">
    <property type="entry name" value="Laminin"/>
    <property type="match status" value="1"/>
</dbReference>
<evidence type="ECO:0000256" key="4">
    <source>
        <dbReference type="ARBA" id="ARBA00023157"/>
    </source>
</evidence>
<dbReference type="PROSITE" id="PS50027">
    <property type="entry name" value="EGF_LAM_2"/>
    <property type="match status" value="1"/>
</dbReference>
<proteinExistence type="predicted"/>